<organism evidence="1 2">
    <name type="scientific">Arundinibacter roseus</name>
    <dbReference type="NCBI Taxonomy" id="2070510"/>
    <lineage>
        <taxon>Bacteria</taxon>
        <taxon>Pseudomonadati</taxon>
        <taxon>Bacteroidota</taxon>
        <taxon>Cytophagia</taxon>
        <taxon>Cytophagales</taxon>
        <taxon>Spirosomataceae</taxon>
        <taxon>Arundinibacter</taxon>
    </lineage>
</organism>
<accession>A0A4V2X8M1</accession>
<dbReference type="Proteomes" id="UP000295706">
    <property type="component" value="Unassembled WGS sequence"/>
</dbReference>
<dbReference type="RefSeq" id="WP_132121442.1">
    <property type="nucleotide sequence ID" value="NZ_SMJU01000017.1"/>
</dbReference>
<comment type="caution">
    <text evidence="1">The sequence shown here is derived from an EMBL/GenBank/DDBJ whole genome shotgun (WGS) entry which is preliminary data.</text>
</comment>
<dbReference type="AlphaFoldDB" id="A0A4V2X8M1"/>
<evidence type="ECO:0000313" key="1">
    <source>
        <dbReference type="EMBL" id="TDB60415.1"/>
    </source>
</evidence>
<dbReference type="OrthoDB" id="922982at2"/>
<dbReference type="Pfam" id="PF14054">
    <property type="entry name" value="DUF4249"/>
    <property type="match status" value="1"/>
</dbReference>
<keyword evidence="2" id="KW-1185">Reference proteome</keyword>
<reference evidence="1 2" key="1">
    <citation type="submission" date="2019-02" db="EMBL/GenBank/DDBJ databases">
        <title>Arundinibacter roseus gen. nov., sp. nov., a new member of the family Cytophagaceae.</title>
        <authorList>
            <person name="Szuroczki S."/>
            <person name="Khayer B."/>
            <person name="Sproer C."/>
            <person name="Toumi M."/>
            <person name="Szabo A."/>
            <person name="Felfoldi T."/>
            <person name="Schumann P."/>
            <person name="Toth E."/>
        </authorList>
    </citation>
    <scope>NUCLEOTIDE SEQUENCE [LARGE SCALE GENOMIC DNA]</scope>
    <source>
        <strain evidence="1 2">DMA-k-7a</strain>
    </source>
</reference>
<gene>
    <name evidence="1" type="ORF">EZE20_21010</name>
</gene>
<sequence>MYQKLTRAAALVAILLLVQCVDPYSRSFEYEDTLLTVEGFVTDDGPIRITLQNTRSTKSTSFLQAVGGAKIEVRAKQGPVIPLRETAAGVYESAPDFRGKAGETYSLYFVLPDGRKYESSAELLLPLRGRASYTTEFVPRTQVAFENFGQKTMSAIEVKADFDDPADERNYYYWESRLFEFQTICLTCINSSLNPRAGQCGTPTPSAPSIIRDYQCDGDCWEILGDPRITAFSDVFINGNQVRGLLVRQVPFYDERGGLLELSQYNLSIGAFRYFDLLRRQLETSGTFVDSPPAPPIGNIRNVDNPKELVSGYFGAGGKNIQRIWINRRGFPSPIIIPLLGREPAISAAFGFSPPCRLSTTRTPNKPIGWQ</sequence>
<dbReference type="EMBL" id="SMJU01000017">
    <property type="protein sequence ID" value="TDB60415.1"/>
    <property type="molecule type" value="Genomic_DNA"/>
</dbReference>
<proteinExistence type="predicted"/>
<evidence type="ECO:0000313" key="2">
    <source>
        <dbReference type="Proteomes" id="UP000295706"/>
    </source>
</evidence>
<name>A0A4V2X8M1_9BACT</name>
<dbReference type="InterPro" id="IPR025345">
    <property type="entry name" value="DUF4249"/>
</dbReference>
<protein>
    <submittedName>
        <fullName evidence="1">DUF4249 domain-containing protein</fullName>
    </submittedName>
</protein>